<comment type="caution">
    <text evidence="2">The sequence shown here is derived from an EMBL/GenBank/DDBJ whole genome shotgun (WGS) entry which is preliminary data.</text>
</comment>
<accession>A0ABP9Z7Y5</accession>
<dbReference type="EMBL" id="BAABUK010000024">
    <property type="protein sequence ID" value="GAA5815172.1"/>
    <property type="molecule type" value="Genomic_DNA"/>
</dbReference>
<feature type="region of interest" description="Disordered" evidence="1">
    <location>
        <begin position="33"/>
        <end position="56"/>
    </location>
</feature>
<protein>
    <submittedName>
        <fullName evidence="2">Uncharacterized protein</fullName>
    </submittedName>
</protein>
<evidence type="ECO:0000256" key="1">
    <source>
        <dbReference type="SAM" id="MobiDB-lite"/>
    </source>
</evidence>
<evidence type="ECO:0000313" key="3">
    <source>
        <dbReference type="Proteomes" id="UP001473302"/>
    </source>
</evidence>
<evidence type="ECO:0000313" key="2">
    <source>
        <dbReference type="EMBL" id="GAA5815172.1"/>
    </source>
</evidence>
<proteinExistence type="predicted"/>
<reference evidence="2 3" key="1">
    <citation type="submission" date="2024-04" db="EMBL/GenBank/DDBJ databases">
        <title>genome sequences of Mucor flavus KT1a and Helicostylum pulchrum KT1b strains isolated from the surface of a dry-aged beef.</title>
        <authorList>
            <person name="Toyotome T."/>
            <person name="Hosono M."/>
            <person name="Torimaru M."/>
            <person name="Fukuda K."/>
            <person name="Mikami N."/>
        </authorList>
    </citation>
    <scope>NUCLEOTIDE SEQUENCE [LARGE SCALE GENOMIC DNA]</scope>
    <source>
        <strain evidence="2 3">KT1a</strain>
    </source>
</reference>
<keyword evidence="3" id="KW-1185">Reference proteome</keyword>
<sequence>MKKICKTLLKTGKTLETVNTTKPKKIAKYSTNFKESDQSRLDSYPKNQHPLSKQRRSEEDIFILKVPNTFCCRYHSRSFYNVFSIGDCYAKRAYFKMVCPQHFQTN</sequence>
<organism evidence="2 3">
    <name type="scientific">Mucor flavus</name>
    <dbReference type="NCBI Taxonomy" id="439312"/>
    <lineage>
        <taxon>Eukaryota</taxon>
        <taxon>Fungi</taxon>
        <taxon>Fungi incertae sedis</taxon>
        <taxon>Mucoromycota</taxon>
        <taxon>Mucoromycotina</taxon>
        <taxon>Mucoromycetes</taxon>
        <taxon>Mucorales</taxon>
        <taxon>Mucorineae</taxon>
        <taxon>Mucoraceae</taxon>
        <taxon>Mucor</taxon>
    </lineage>
</organism>
<gene>
    <name evidence="2" type="ORF">MFLAVUS_008678</name>
</gene>
<dbReference type="Proteomes" id="UP001473302">
    <property type="component" value="Unassembled WGS sequence"/>
</dbReference>
<name>A0ABP9Z7Y5_9FUNG</name>